<evidence type="ECO:0000256" key="2">
    <source>
        <dbReference type="ARBA" id="ARBA00011233"/>
    </source>
</evidence>
<dbReference type="CDD" id="cd00342">
    <property type="entry name" value="gram_neg_porins"/>
    <property type="match status" value="1"/>
</dbReference>
<evidence type="ECO:0000256" key="8">
    <source>
        <dbReference type="ARBA" id="ARBA00023114"/>
    </source>
</evidence>
<evidence type="ECO:0000256" key="3">
    <source>
        <dbReference type="ARBA" id="ARBA00022448"/>
    </source>
</evidence>
<dbReference type="EMBL" id="SNXS01000006">
    <property type="protein sequence ID" value="TDP62758.1"/>
    <property type="molecule type" value="Genomic_DNA"/>
</dbReference>
<evidence type="ECO:0000313" key="14">
    <source>
        <dbReference type="Proteomes" id="UP000295361"/>
    </source>
</evidence>
<name>A0A4R6QIJ8_9BURK</name>
<keyword evidence="7" id="KW-0406">Ion transport</keyword>
<keyword evidence="9" id="KW-0472">Membrane</keyword>
<feature type="signal peptide" evidence="11">
    <location>
        <begin position="1"/>
        <end position="20"/>
    </location>
</feature>
<dbReference type="OrthoDB" id="6975458at2"/>
<dbReference type="GO" id="GO:0046930">
    <property type="term" value="C:pore complex"/>
    <property type="evidence" value="ECO:0007669"/>
    <property type="project" value="UniProtKB-KW"/>
</dbReference>
<dbReference type="InterPro" id="IPR033900">
    <property type="entry name" value="Gram_neg_porin_domain"/>
</dbReference>
<feature type="domain" description="Porin" evidence="12">
    <location>
        <begin position="7"/>
        <end position="306"/>
    </location>
</feature>
<dbReference type="PANTHER" id="PTHR34501">
    <property type="entry name" value="PROTEIN YDDL-RELATED"/>
    <property type="match status" value="1"/>
</dbReference>
<gene>
    <name evidence="13" type="ORF">DES47_10653</name>
</gene>
<keyword evidence="14" id="KW-1185">Reference proteome</keyword>
<evidence type="ECO:0000256" key="10">
    <source>
        <dbReference type="ARBA" id="ARBA00023237"/>
    </source>
</evidence>
<evidence type="ECO:0000259" key="12">
    <source>
        <dbReference type="Pfam" id="PF13609"/>
    </source>
</evidence>
<keyword evidence="3" id="KW-0813">Transport</keyword>
<organism evidence="13 14">
    <name type="scientific">Roseateles toxinivorans</name>
    <dbReference type="NCBI Taxonomy" id="270368"/>
    <lineage>
        <taxon>Bacteria</taxon>
        <taxon>Pseudomonadati</taxon>
        <taxon>Pseudomonadota</taxon>
        <taxon>Betaproteobacteria</taxon>
        <taxon>Burkholderiales</taxon>
        <taxon>Sphaerotilaceae</taxon>
        <taxon>Roseateles</taxon>
    </lineage>
</organism>
<sequence length="335" mass="34526">MKKSLLALAVLASFASAASAQSSVTLFGGLDLNLRYAKSSGATLKTMGTDGIYSSRWGVRGVEDLGGGLKAGFWLEAAINPDAGTTNAARYWHRRTSVSLMGDFGEVRLGRYLTNQFTAYADFDPFGTNGVGDVNKMHQFMGSGVSSGTRADNIVGYFLPGNLGGIYGSAEVAAGEGAIGNKYVGVRLGYAAGPLNVSGAFANVTAGGSDFKRTTFSGSYDLGVAKLTGAYTQGKWQARKQTVVQIGALVPVGSTGTFKASYTSGNANTAAEAVTGDSKQFAVGYIHDLSKRSALYGTLSRVSNSGRAAVGVSGSPTVRAGQASTGFEVGVKHTF</sequence>
<dbReference type="AlphaFoldDB" id="A0A4R6QIJ8"/>
<evidence type="ECO:0000256" key="11">
    <source>
        <dbReference type="SAM" id="SignalP"/>
    </source>
</evidence>
<dbReference type="Pfam" id="PF13609">
    <property type="entry name" value="Porin_4"/>
    <property type="match status" value="1"/>
</dbReference>
<dbReference type="Gene3D" id="2.40.160.10">
    <property type="entry name" value="Porin"/>
    <property type="match status" value="1"/>
</dbReference>
<evidence type="ECO:0000313" key="13">
    <source>
        <dbReference type="EMBL" id="TDP62758.1"/>
    </source>
</evidence>
<evidence type="ECO:0000256" key="6">
    <source>
        <dbReference type="ARBA" id="ARBA00022729"/>
    </source>
</evidence>
<evidence type="ECO:0000256" key="9">
    <source>
        <dbReference type="ARBA" id="ARBA00023136"/>
    </source>
</evidence>
<keyword evidence="6 11" id="KW-0732">Signal</keyword>
<comment type="subcellular location">
    <subcellularLocation>
        <location evidence="1">Cell outer membrane</location>
        <topology evidence="1">Multi-pass membrane protein</topology>
    </subcellularLocation>
</comment>
<evidence type="ECO:0000256" key="4">
    <source>
        <dbReference type="ARBA" id="ARBA00022452"/>
    </source>
</evidence>
<evidence type="ECO:0000256" key="7">
    <source>
        <dbReference type="ARBA" id="ARBA00023065"/>
    </source>
</evidence>
<accession>A0A4R6QIJ8</accession>
<dbReference type="PANTHER" id="PTHR34501:SF9">
    <property type="entry name" value="MAJOR OUTER MEMBRANE PROTEIN P.IA"/>
    <property type="match status" value="1"/>
</dbReference>
<dbReference type="FunCoup" id="A0A4R6QIJ8">
    <property type="interactions" value="370"/>
</dbReference>
<reference evidence="13 14" key="1">
    <citation type="submission" date="2019-03" db="EMBL/GenBank/DDBJ databases">
        <title>Genomic Encyclopedia of Type Strains, Phase IV (KMG-IV): sequencing the most valuable type-strain genomes for metagenomic binning, comparative biology and taxonomic classification.</title>
        <authorList>
            <person name="Goeker M."/>
        </authorList>
    </citation>
    <scope>NUCLEOTIDE SEQUENCE [LARGE SCALE GENOMIC DNA]</scope>
    <source>
        <strain evidence="13 14">DSM 16998</strain>
    </source>
</reference>
<dbReference type="GO" id="GO:0006811">
    <property type="term" value="P:monoatomic ion transport"/>
    <property type="evidence" value="ECO:0007669"/>
    <property type="project" value="UniProtKB-KW"/>
</dbReference>
<dbReference type="InterPro" id="IPR050298">
    <property type="entry name" value="Gram-neg_bact_OMP"/>
</dbReference>
<dbReference type="GO" id="GO:0009279">
    <property type="term" value="C:cell outer membrane"/>
    <property type="evidence" value="ECO:0007669"/>
    <property type="project" value="UniProtKB-SubCell"/>
</dbReference>
<proteinExistence type="predicted"/>
<dbReference type="InParanoid" id="A0A4R6QIJ8"/>
<dbReference type="GO" id="GO:0015288">
    <property type="term" value="F:porin activity"/>
    <property type="evidence" value="ECO:0007669"/>
    <property type="project" value="UniProtKB-KW"/>
</dbReference>
<feature type="chain" id="PRO_5020395557" evidence="11">
    <location>
        <begin position="21"/>
        <end position="335"/>
    </location>
</feature>
<keyword evidence="4" id="KW-1134">Transmembrane beta strand</keyword>
<dbReference type="Proteomes" id="UP000295361">
    <property type="component" value="Unassembled WGS sequence"/>
</dbReference>
<keyword evidence="5" id="KW-0812">Transmembrane</keyword>
<keyword evidence="8" id="KW-0626">Porin</keyword>
<keyword evidence="10" id="KW-0998">Cell outer membrane</keyword>
<dbReference type="SUPFAM" id="SSF56935">
    <property type="entry name" value="Porins"/>
    <property type="match status" value="1"/>
</dbReference>
<protein>
    <submittedName>
        <fullName evidence="13">Putative porin</fullName>
    </submittedName>
</protein>
<comment type="caution">
    <text evidence="13">The sequence shown here is derived from an EMBL/GenBank/DDBJ whole genome shotgun (WGS) entry which is preliminary data.</text>
</comment>
<dbReference type="RefSeq" id="WP_133702784.1">
    <property type="nucleotide sequence ID" value="NZ_SNXS01000006.1"/>
</dbReference>
<evidence type="ECO:0000256" key="1">
    <source>
        <dbReference type="ARBA" id="ARBA00004571"/>
    </source>
</evidence>
<dbReference type="InterPro" id="IPR023614">
    <property type="entry name" value="Porin_dom_sf"/>
</dbReference>
<evidence type="ECO:0000256" key="5">
    <source>
        <dbReference type="ARBA" id="ARBA00022692"/>
    </source>
</evidence>
<comment type="subunit">
    <text evidence="2">Homotrimer.</text>
</comment>